<dbReference type="EMBL" id="NNAY01000022">
    <property type="protein sequence ID" value="OXU31864.1"/>
    <property type="molecule type" value="Genomic_DNA"/>
</dbReference>
<evidence type="ECO:0000256" key="5">
    <source>
        <dbReference type="ARBA" id="ARBA00023128"/>
    </source>
</evidence>
<dbReference type="GO" id="GO:0006412">
    <property type="term" value="P:translation"/>
    <property type="evidence" value="ECO:0007669"/>
    <property type="project" value="InterPro"/>
</dbReference>
<comment type="similarity">
    <text evidence="2">Belongs to the bacterial ribosomal protein bL35 family.</text>
</comment>
<evidence type="ECO:0000256" key="6">
    <source>
        <dbReference type="ARBA" id="ARBA00023274"/>
    </source>
</evidence>
<comment type="caution">
    <text evidence="9">The sequence shown here is derived from an EMBL/GenBank/DDBJ whole genome shotgun (WGS) entry which is preliminary data.</text>
</comment>
<dbReference type="Proteomes" id="UP000215335">
    <property type="component" value="Unassembled WGS sequence"/>
</dbReference>
<evidence type="ECO:0000313" key="9">
    <source>
        <dbReference type="EMBL" id="OXU31864.1"/>
    </source>
</evidence>
<comment type="subcellular location">
    <subcellularLocation>
        <location evidence="1">Mitochondrion</location>
    </subcellularLocation>
</comment>
<gene>
    <name evidence="9" type="ORF">TSAR_014092</name>
</gene>
<dbReference type="AlphaFoldDB" id="A0A232FMB0"/>
<evidence type="ECO:0000256" key="7">
    <source>
        <dbReference type="ARBA" id="ARBA00035273"/>
    </source>
</evidence>
<evidence type="ECO:0000256" key="2">
    <source>
        <dbReference type="ARBA" id="ARBA00006598"/>
    </source>
</evidence>
<dbReference type="InterPro" id="IPR019338">
    <property type="entry name" value="Ribosomal_bL35m"/>
</dbReference>
<dbReference type="SUPFAM" id="SSF143034">
    <property type="entry name" value="L35p-like"/>
    <property type="match status" value="1"/>
</dbReference>
<evidence type="ECO:0000256" key="1">
    <source>
        <dbReference type="ARBA" id="ARBA00004173"/>
    </source>
</evidence>
<dbReference type="PANTHER" id="PTHR15909">
    <property type="entry name" value="39S RIBOSOMAL PROTEIN L35, MITOCHONDRIAL"/>
    <property type="match status" value="1"/>
</dbReference>
<dbReference type="GO" id="GO:1990904">
    <property type="term" value="C:ribonucleoprotein complex"/>
    <property type="evidence" value="ECO:0007669"/>
    <property type="project" value="UniProtKB-KW"/>
</dbReference>
<dbReference type="OrthoDB" id="5847109at2759"/>
<dbReference type="STRING" id="543379.A0A232FMB0"/>
<dbReference type="GO" id="GO:0005739">
    <property type="term" value="C:mitochondrion"/>
    <property type="evidence" value="ECO:0007669"/>
    <property type="project" value="UniProtKB-SubCell"/>
</dbReference>
<evidence type="ECO:0000313" key="10">
    <source>
        <dbReference type="Proteomes" id="UP000215335"/>
    </source>
</evidence>
<sequence>MSASMLRLVSAALRDSAKRVFTTNLNNFVGNPLANQVRCLSAFAKQLQCPDVINSRNAGTGILSDSLNKLLLPQAQTPTVPCRTVTKFSLNKGKRKSVKTVLKRFYRLHWGIWIRTRAGRHRHLWKKSKAQRIRSKQHVFTNATQSWMLDKMVTKFWRRPKFWVDDPYEPYQTREEFMYTRKKPKPLPDDFV</sequence>
<organism evidence="9 10">
    <name type="scientific">Trichomalopsis sarcophagae</name>
    <dbReference type="NCBI Taxonomy" id="543379"/>
    <lineage>
        <taxon>Eukaryota</taxon>
        <taxon>Metazoa</taxon>
        <taxon>Ecdysozoa</taxon>
        <taxon>Arthropoda</taxon>
        <taxon>Hexapoda</taxon>
        <taxon>Insecta</taxon>
        <taxon>Pterygota</taxon>
        <taxon>Neoptera</taxon>
        <taxon>Endopterygota</taxon>
        <taxon>Hymenoptera</taxon>
        <taxon>Apocrita</taxon>
        <taxon>Proctotrupomorpha</taxon>
        <taxon>Chalcidoidea</taxon>
        <taxon>Pteromalidae</taxon>
        <taxon>Pteromalinae</taxon>
        <taxon>Trichomalopsis</taxon>
    </lineage>
</organism>
<dbReference type="Pfam" id="PF01632">
    <property type="entry name" value="Ribosomal_L35p"/>
    <property type="match status" value="1"/>
</dbReference>
<keyword evidence="3" id="KW-0809">Transit peptide</keyword>
<name>A0A232FMB0_9HYME</name>
<accession>A0A232FMB0</accession>
<dbReference type="GO" id="GO:0005840">
    <property type="term" value="C:ribosome"/>
    <property type="evidence" value="ECO:0007669"/>
    <property type="project" value="UniProtKB-KW"/>
</dbReference>
<evidence type="ECO:0000256" key="8">
    <source>
        <dbReference type="ARBA" id="ARBA00035418"/>
    </source>
</evidence>
<proteinExistence type="inferred from homology"/>
<evidence type="ECO:0000256" key="3">
    <source>
        <dbReference type="ARBA" id="ARBA00022946"/>
    </source>
</evidence>
<protein>
    <recommendedName>
        <fullName evidence="7">Large ribosomal subunit protein bL35m</fullName>
    </recommendedName>
    <alternativeName>
        <fullName evidence="8">39S ribosomal protein L35, mitochondrial</fullName>
    </alternativeName>
</protein>
<dbReference type="InterPro" id="IPR021137">
    <property type="entry name" value="Ribosomal_bL35-like"/>
</dbReference>
<keyword evidence="4" id="KW-0689">Ribosomal protein</keyword>
<keyword evidence="10" id="KW-1185">Reference proteome</keyword>
<evidence type="ECO:0000256" key="4">
    <source>
        <dbReference type="ARBA" id="ARBA00022980"/>
    </source>
</evidence>
<dbReference type="GO" id="GO:0003735">
    <property type="term" value="F:structural constituent of ribosome"/>
    <property type="evidence" value="ECO:0007669"/>
    <property type="project" value="InterPro"/>
</dbReference>
<dbReference type="InterPro" id="IPR037229">
    <property type="entry name" value="Ribosomal_bL35_sf"/>
</dbReference>
<reference evidence="9 10" key="1">
    <citation type="journal article" date="2017" name="Curr. Biol.">
        <title>The Evolution of Venom by Co-option of Single-Copy Genes.</title>
        <authorList>
            <person name="Martinson E.O."/>
            <person name="Mrinalini"/>
            <person name="Kelkar Y.D."/>
            <person name="Chang C.H."/>
            <person name="Werren J.H."/>
        </authorList>
    </citation>
    <scope>NUCLEOTIDE SEQUENCE [LARGE SCALE GENOMIC DNA]</scope>
    <source>
        <strain evidence="9 10">Alberta</strain>
        <tissue evidence="9">Whole body</tissue>
    </source>
</reference>
<dbReference type="PANTHER" id="PTHR15909:SF0">
    <property type="entry name" value="LARGE RIBOSOMAL SUBUNIT PROTEIN BL35M"/>
    <property type="match status" value="1"/>
</dbReference>
<keyword evidence="6" id="KW-0687">Ribonucleoprotein</keyword>
<keyword evidence="5" id="KW-0496">Mitochondrion</keyword>